<evidence type="ECO:0000313" key="6">
    <source>
        <dbReference type="Proteomes" id="UP001276659"/>
    </source>
</evidence>
<reference evidence="5" key="1">
    <citation type="submission" date="2022-11" db="EMBL/GenBank/DDBJ databases">
        <title>Chromosomal genome sequence assembly and mating type (MAT) locus characterization of the leprose asexual lichenized fungus Lepraria neglecta (Nyl.) Erichsen.</title>
        <authorList>
            <person name="Allen J.L."/>
            <person name="Pfeffer B."/>
        </authorList>
    </citation>
    <scope>NUCLEOTIDE SEQUENCE</scope>
    <source>
        <strain evidence="5">Allen 5258</strain>
    </source>
</reference>
<evidence type="ECO:0000259" key="3">
    <source>
        <dbReference type="PROSITE" id="PS50090"/>
    </source>
</evidence>
<organism evidence="5 6">
    <name type="scientific">Lepraria neglecta</name>
    <dbReference type="NCBI Taxonomy" id="209136"/>
    <lineage>
        <taxon>Eukaryota</taxon>
        <taxon>Fungi</taxon>
        <taxon>Dikarya</taxon>
        <taxon>Ascomycota</taxon>
        <taxon>Pezizomycotina</taxon>
        <taxon>Lecanoromycetes</taxon>
        <taxon>OSLEUM clade</taxon>
        <taxon>Lecanoromycetidae</taxon>
        <taxon>Lecanorales</taxon>
        <taxon>Lecanorineae</taxon>
        <taxon>Stereocaulaceae</taxon>
        <taxon>Lepraria</taxon>
    </lineage>
</organism>
<evidence type="ECO:0000256" key="2">
    <source>
        <dbReference type="SAM" id="MobiDB-lite"/>
    </source>
</evidence>
<dbReference type="Gene3D" id="1.10.10.60">
    <property type="entry name" value="Homeodomain-like"/>
    <property type="match status" value="2"/>
</dbReference>
<dbReference type="InterPro" id="IPR009057">
    <property type="entry name" value="Homeodomain-like_sf"/>
</dbReference>
<dbReference type="AlphaFoldDB" id="A0AAD9ZA15"/>
<evidence type="ECO:0000259" key="4">
    <source>
        <dbReference type="PROSITE" id="PS51294"/>
    </source>
</evidence>
<feature type="domain" description="Myb-like" evidence="3">
    <location>
        <begin position="301"/>
        <end position="355"/>
    </location>
</feature>
<dbReference type="PANTHER" id="PTHR46734">
    <property type="entry name" value="TELOMERIC REPEAT-BINDING FACTOR 1 TERF1"/>
    <property type="match status" value="1"/>
</dbReference>
<feature type="domain" description="Myb-like" evidence="3">
    <location>
        <begin position="204"/>
        <end position="260"/>
    </location>
</feature>
<dbReference type="InterPro" id="IPR001005">
    <property type="entry name" value="SANT/Myb"/>
</dbReference>
<dbReference type="SUPFAM" id="SSF46689">
    <property type="entry name" value="Homeodomain-like"/>
    <property type="match status" value="2"/>
</dbReference>
<evidence type="ECO:0000313" key="5">
    <source>
        <dbReference type="EMBL" id="KAK3172477.1"/>
    </source>
</evidence>
<feature type="compositionally biased region" description="Low complexity" evidence="2">
    <location>
        <begin position="379"/>
        <end position="389"/>
    </location>
</feature>
<evidence type="ECO:0000256" key="1">
    <source>
        <dbReference type="ARBA" id="ARBA00023242"/>
    </source>
</evidence>
<feature type="region of interest" description="Disordered" evidence="2">
    <location>
        <begin position="145"/>
        <end position="197"/>
    </location>
</feature>
<accession>A0AAD9ZA15</accession>
<dbReference type="Pfam" id="PF00249">
    <property type="entry name" value="Myb_DNA-binding"/>
    <property type="match status" value="1"/>
</dbReference>
<feature type="region of interest" description="Disordered" evidence="2">
    <location>
        <begin position="21"/>
        <end position="43"/>
    </location>
</feature>
<dbReference type="EMBL" id="JASNWA010000007">
    <property type="protein sequence ID" value="KAK3172477.1"/>
    <property type="molecule type" value="Genomic_DNA"/>
</dbReference>
<dbReference type="PANTHER" id="PTHR46734:SF1">
    <property type="entry name" value="TELOMERIC REPEAT-BINDING FACTOR 1"/>
    <property type="match status" value="1"/>
</dbReference>
<dbReference type="InterPro" id="IPR017930">
    <property type="entry name" value="Myb_dom"/>
</dbReference>
<sequence length="472" mass="54017">MAMHLFDDMFDDIPSRSSLRIPPLQDLFPGPSTTSARPSPLEPIARVNIDSETNKLTGRRAALAQAKPLDAPETDDWETLAPVKLTLRPEVPKIHQLQEPPRKKQKLYDHEQIADFVQLPKPQTKARADKPRPFQPIAVLNELHEPPPSAALFPPITPSASQEKLDSSPFRGRSPKTSKNDGEAPTRRRKIKDRSTSLATVKRTYNRGRTKWTEEETDQLVKGVAIYGVGRWKNILEHSEFHFKKGRTGMDLKDRFRVCFPPDAPHKWVRPIPVGPESDDEKSESSPAAKKGSPQKDAYMLSRSRKRHWSEKEDAELDKGFRLYGYQWNLMVKDPDLKFDRRSGGQIRDRFRLRFPELYNQQDSAPQQKKPPEKKPNQSKKQQPPQAKPAMTIRKSNDLKEQAKNDEGDIEGEGRAPPKTALSFTTGLLNAEDEHYKLSNSILRDDWDWDDNLTLAPVAWEDMANKPMFQFD</sequence>
<proteinExistence type="predicted"/>
<gene>
    <name evidence="5" type="ORF">OEA41_005799</name>
</gene>
<keyword evidence="6" id="KW-1185">Reference proteome</keyword>
<dbReference type="CDD" id="cd11660">
    <property type="entry name" value="SANT_TRF"/>
    <property type="match status" value="1"/>
</dbReference>
<comment type="caution">
    <text evidence="5">The sequence shown here is derived from an EMBL/GenBank/DDBJ whole genome shotgun (WGS) entry which is preliminary data.</text>
</comment>
<dbReference type="InterPro" id="IPR052450">
    <property type="entry name" value="TRBD-Containing_Protein"/>
</dbReference>
<feature type="domain" description="HTH myb-type" evidence="4">
    <location>
        <begin position="204"/>
        <end position="264"/>
    </location>
</feature>
<name>A0AAD9ZA15_9LECA</name>
<feature type="region of interest" description="Disordered" evidence="2">
    <location>
        <begin position="355"/>
        <end position="418"/>
    </location>
</feature>
<dbReference type="PROSITE" id="PS50090">
    <property type="entry name" value="MYB_LIKE"/>
    <property type="match status" value="2"/>
</dbReference>
<dbReference type="PROSITE" id="PS51294">
    <property type="entry name" value="HTH_MYB"/>
    <property type="match status" value="1"/>
</dbReference>
<keyword evidence="1" id="KW-0539">Nucleus</keyword>
<dbReference type="Proteomes" id="UP001276659">
    <property type="component" value="Unassembled WGS sequence"/>
</dbReference>
<feature type="compositionally biased region" description="Basic and acidic residues" evidence="2">
    <location>
        <begin position="395"/>
        <end position="416"/>
    </location>
</feature>
<feature type="region of interest" description="Disordered" evidence="2">
    <location>
        <begin position="267"/>
        <end position="312"/>
    </location>
</feature>
<dbReference type="SMART" id="SM00717">
    <property type="entry name" value="SANT"/>
    <property type="match status" value="2"/>
</dbReference>
<protein>
    <submittedName>
        <fullName evidence="5">Uncharacterized protein</fullName>
    </submittedName>
</protein>